<name>A0A6N2AT95_SOLCI</name>
<reference evidence="1" key="1">
    <citation type="submission" date="2019-05" db="EMBL/GenBank/DDBJ databases">
        <title>The de novo reference genome and transcriptome assemblies of the wild tomato species Solanum chilense.</title>
        <authorList>
            <person name="Stam R."/>
            <person name="Nosenko T."/>
            <person name="Hoerger A.C."/>
            <person name="Stephan W."/>
            <person name="Seidel M.A."/>
            <person name="Kuhn J.M.M."/>
            <person name="Haberer G."/>
            <person name="Tellier A."/>
        </authorList>
    </citation>
    <scope>NUCLEOTIDE SEQUENCE</scope>
    <source>
        <tissue evidence="1">Mature leaves</tissue>
    </source>
</reference>
<proteinExistence type="predicted"/>
<organism evidence="1">
    <name type="scientific">Solanum chilense</name>
    <name type="common">Tomato</name>
    <name type="synonym">Lycopersicon chilense</name>
    <dbReference type="NCBI Taxonomy" id="4083"/>
    <lineage>
        <taxon>Eukaryota</taxon>
        <taxon>Viridiplantae</taxon>
        <taxon>Streptophyta</taxon>
        <taxon>Embryophyta</taxon>
        <taxon>Tracheophyta</taxon>
        <taxon>Spermatophyta</taxon>
        <taxon>Magnoliopsida</taxon>
        <taxon>eudicotyledons</taxon>
        <taxon>Gunneridae</taxon>
        <taxon>Pentapetalae</taxon>
        <taxon>asterids</taxon>
        <taxon>lamiids</taxon>
        <taxon>Solanales</taxon>
        <taxon>Solanaceae</taxon>
        <taxon>Solanoideae</taxon>
        <taxon>Solaneae</taxon>
        <taxon>Solanum</taxon>
        <taxon>Solanum subgen. Lycopersicon</taxon>
    </lineage>
</organism>
<evidence type="ECO:0000313" key="1">
    <source>
        <dbReference type="EMBL" id="TMW85717.1"/>
    </source>
</evidence>
<evidence type="ECO:0000313" key="2">
    <source>
        <dbReference type="EMBL" id="TMW87929.1"/>
    </source>
</evidence>
<gene>
    <name evidence="2" type="ORF">EJD97_019271</name>
    <name evidence="1" type="ORF">EJD97_022670</name>
</gene>
<sequence length="80" mass="8896">MDGVPFSILSHSPVLIIDTVKVVFLLFVPAHDLNESHIHPSTCSSTLRAPPKSGGFRDISDWLSCISNKLFNSWHVESYT</sequence>
<dbReference type="EMBL" id="RXGB01007173">
    <property type="protein sequence ID" value="TMW85717.1"/>
    <property type="molecule type" value="Genomic_DNA"/>
</dbReference>
<comment type="caution">
    <text evidence="1">The sequence shown here is derived from an EMBL/GenBank/DDBJ whole genome shotgun (WGS) entry which is preliminary data.</text>
</comment>
<protein>
    <submittedName>
        <fullName evidence="1">Uncharacterized protein</fullName>
    </submittedName>
</protein>
<dbReference type="AlphaFoldDB" id="A0A6N2AT95"/>
<accession>A0A6N2AT95</accession>
<dbReference type="EMBL" id="RXGB01005415">
    <property type="protein sequence ID" value="TMW87929.1"/>
    <property type="molecule type" value="Genomic_DNA"/>
</dbReference>